<proteinExistence type="predicted"/>
<gene>
    <name evidence="3" type="ORF">NDU88_002970</name>
</gene>
<dbReference type="Gene3D" id="1.20.5.340">
    <property type="match status" value="1"/>
</dbReference>
<keyword evidence="1" id="KW-0175">Coiled coil</keyword>
<comment type="caution">
    <text evidence="3">The sequence shown here is derived from an EMBL/GenBank/DDBJ whole genome shotgun (WGS) entry which is preliminary data.</text>
</comment>
<dbReference type="AlphaFoldDB" id="A0AAV7MS35"/>
<protein>
    <submittedName>
        <fullName evidence="3">Uncharacterized protein</fullName>
    </submittedName>
</protein>
<evidence type="ECO:0000313" key="4">
    <source>
        <dbReference type="Proteomes" id="UP001066276"/>
    </source>
</evidence>
<dbReference type="Proteomes" id="UP001066276">
    <property type="component" value="Chromosome 9"/>
</dbReference>
<feature type="region of interest" description="Disordered" evidence="2">
    <location>
        <begin position="22"/>
        <end position="46"/>
    </location>
</feature>
<organism evidence="3 4">
    <name type="scientific">Pleurodeles waltl</name>
    <name type="common">Iberian ribbed newt</name>
    <dbReference type="NCBI Taxonomy" id="8319"/>
    <lineage>
        <taxon>Eukaryota</taxon>
        <taxon>Metazoa</taxon>
        <taxon>Chordata</taxon>
        <taxon>Craniata</taxon>
        <taxon>Vertebrata</taxon>
        <taxon>Euteleostomi</taxon>
        <taxon>Amphibia</taxon>
        <taxon>Batrachia</taxon>
        <taxon>Caudata</taxon>
        <taxon>Salamandroidea</taxon>
        <taxon>Salamandridae</taxon>
        <taxon>Pleurodelinae</taxon>
        <taxon>Pleurodeles</taxon>
    </lineage>
</organism>
<feature type="compositionally biased region" description="Basic and acidic residues" evidence="2">
    <location>
        <begin position="25"/>
        <end position="38"/>
    </location>
</feature>
<evidence type="ECO:0000313" key="3">
    <source>
        <dbReference type="EMBL" id="KAJ1105565.1"/>
    </source>
</evidence>
<accession>A0AAV7MS35</accession>
<sequence>MMSHGERSQFKLHFEQCRPAQHQGSHLEVENLPDKDTGAEPPNGTAAKMDDLRAKICCIDIHLDSFADRIDHLGERLDSQTSRLDSAEERISGLGDDAENTVKWLEKLECNLKTVAIKSEDLEARSCRSNICILGIAESMHMGHLDSFVEQPLITLFGCDSFTTTFLVEHAADLLEVPIHDQSLFVFNY</sequence>
<evidence type="ECO:0000256" key="2">
    <source>
        <dbReference type="SAM" id="MobiDB-lite"/>
    </source>
</evidence>
<keyword evidence="4" id="KW-1185">Reference proteome</keyword>
<feature type="coiled-coil region" evidence="1">
    <location>
        <begin position="70"/>
        <end position="125"/>
    </location>
</feature>
<evidence type="ECO:0000256" key="1">
    <source>
        <dbReference type="SAM" id="Coils"/>
    </source>
</evidence>
<name>A0AAV7MS35_PLEWA</name>
<reference evidence="3" key="1">
    <citation type="journal article" date="2022" name="bioRxiv">
        <title>Sequencing and chromosome-scale assembly of the giantPleurodeles waltlgenome.</title>
        <authorList>
            <person name="Brown T."/>
            <person name="Elewa A."/>
            <person name="Iarovenko S."/>
            <person name="Subramanian E."/>
            <person name="Araus A.J."/>
            <person name="Petzold A."/>
            <person name="Susuki M."/>
            <person name="Suzuki K.-i.T."/>
            <person name="Hayashi T."/>
            <person name="Toyoda A."/>
            <person name="Oliveira C."/>
            <person name="Osipova E."/>
            <person name="Leigh N.D."/>
            <person name="Simon A."/>
            <person name="Yun M.H."/>
        </authorList>
    </citation>
    <scope>NUCLEOTIDE SEQUENCE</scope>
    <source>
        <strain evidence="3">20211129_DDA</strain>
        <tissue evidence="3">Liver</tissue>
    </source>
</reference>
<dbReference type="EMBL" id="JANPWB010000013">
    <property type="protein sequence ID" value="KAJ1105565.1"/>
    <property type="molecule type" value="Genomic_DNA"/>
</dbReference>